<gene>
    <name evidence="5" type="ORF">RhiirC2_301634</name>
</gene>
<dbReference type="PROSITE" id="PS51384">
    <property type="entry name" value="FAD_FR"/>
    <property type="match status" value="1"/>
</dbReference>
<dbReference type="SUPFAM" id="SSF52343">
    <property type="entry name" value="Ferredoxin reductase-like, C-terminal NADP-linked domain"/>
    <property type="match status" value="1"/>
</dbReference>
<comment type="caution">
    <text evidence="5">The sequence shown here is derived from an EMBL/GenBank/DDBJ whole genome shotgun (WGS) entry which is preliminary data.</text>
</comment>
<name>A0A2N1MC93_9GLOM</name>
<dbReference type="Gene3D" id="2.40.30.10">
    <property type="entry name" value="Translation factors"/>
    <property type="match status" value="1"/>
</dbReference>
<dbReference type="VEuPathDB" id="FungiDB:FUN_016016"/>
<reference evidence="5 6" key="2">
    <citation type="submission" date="2017-10" db="EMBL/GenBank/DDBJ databases">
        <title>Extensive intraspecific genome diversity in a model arbuscular mycorrhizal fungus.</title>
        <authorList>
            <person name="Chen E.C.H."/>
            <person name="Morin E."/>
            <person name="Baudet D."/>
            <person name="Noel J."/>
            <person name="Ndikumana S."/>
            <person name="Charron P."/>
            <person name="St-Onge C."/>
            <person name="Giorgi J."/>
            <person name="Grigoriev I.V."/>
            <person name="Roux C."/>
            <person name="Martin F.M."/>
            <person name="Corradi N."/>
        </authorList>
    </citation>
    <scope>NUCLEOTIDE SEQUENCE [LARGE SCALE GENOMIC DNA]</scope>
    <source>
        <strain evidence="5 6">C2</strain>
    </source>
</reference>
<evidence type="ECO:0000259" key="4">
    <source>
        <dbReference type="PROSITE" id="PS51384"/>
    </source>
</evidence>
<protein>
    <recommendedName>
        <fullName evidence="3">Oxidoreductase NAD-binding domain-containing protein 1</fullName>
    </recommendedName>
</protein>
<dbReference type="CDD" id="cd00322">
    <property type="entry name" value="FNR_like"/>
    <property type="match status" value="1"/>
</dbReference>
<dbReference type="InterPro" id="IPR052128">
    <property type="entry name" value="Oxidoreductase_NAD-binding"/>
</dbReference>
<dbReference type="VEuPathDB" id="FungiDB:RhiirA1_508108"/>
<dbReference type="PANTHER" id="PTHR46505:SF1">
    <property type="entry name" value="OXIDOREDUCTASE NAD-BINDING DOMAIN-CONTAINING PROTEIN 1"/>
    <property type="match status" value="1"/>
</dbReference>
<evidence type="ECO:0000313" key="6">
    <source>
        <dbReference type="Proteomes" id="UP000233469"/>
    </source>
</evidence>
<dbReference type="Pfam" id="PF00175">
    <property type="entry name" value="NAD_binding_1"/>
    <property type="match status" value="1"/>
</dbReference>
<sequence>MFVTNNLFKRTLSNLRIRKEYPLSKIFMSQEKQQRDIVSDNIQSTNKTTHLERTNNLKRQKSRIPTKIIEITQETPTVKTFKFNPTSSSSEFSFLPGQWLDVFIPNVSIVGGFSLTSTPQSYKETNTFELAIKYSNHPPAKWFHEQANIGDEISVRVGGEFVWDSLKEKQEQTEHVIFIAGGVGINPLISMLESICQDKLLDKKKSFIEKIRLFYSVRTFSELLFYKRIEGLNKQFPEMLECSYFLTRDDPLHKSEFYYKQRIDKKIINDVIEKEGDYLEKLKCFICGPSSMEDDIIKFLNESGVDEERILFEKWW</sequence>
<dbReference type="GO" id="GO:0005739">
    <property type="term" value="C:mitochondrion"/>
    <property type="evidence" value="ECO:0007669"/>
    <property type="project" value="TreeGrafter"/>
</dbReference>
<dbReference type="InterPro" id="IPR017938">
    <property type="entry name" value="Riboflavin_synthase-like_b-brl"/>
</dbReference>
<dbReference type="Proteomes" id="UP000233469">
    <property type="component" value="Unassembled WGS sequence"/>
</dbReference>
<dbReference type="GO" id="GO:0016491">
    <property type="term" value="F:oxidoreductase activity"/>
    <property type="evidence" value="ECO:0007669"/>
    <property type="project" value="UniProtKB-KW"/>
</dbReference>
<keyword evidence="2" id="KW-0520">NAD</keyword>
<evidence type="ECO:0000256" key="3">
    <source>
        <dbReference type="ARBA" id="ARBA00040516"/>
    </source>
</evidence>
<accession>A0A2N1MC93</accession>
<dbReference type="OrthoDB" id="436496at2759"/>
<keyword evidence="1" id="KW-0560">Oxidoreductase</keyword>
<feature type="domain" description="FAD-binding FR-type" evidence="4">
    <location>
        <begin position="61"/>
        <end position="167"/>
    </location>
</feature>
<dbReference type="SUPFAM" id="SSF63380">
    <property type="entry name" value="Riboflavin synthase domain-like"/>
    <property type="match status" value="1"/>
</dbReference>
<evidence type="ECO:0000256" key="1">
    <source>
        <dbReference type="ARBA" id="ARBA00023002"/>
    </source>
</evidence>
<proteinExistence type="predicted"/>
<dbReference type="PANTHER" id="PTHR46505">
    <property type="entry name" value="OXIDOREDUCTASE NAD-BINDING DOMAIN-CONTAINING PROTEIN 1"/>
    <property type="match status" value="1"/>
</dbReference>
<evidence type="ECO:0000256" key="2">
    <source>
        <dbReference type="ARBA" id="ARBA00023027"/>
    </source>
</evidence>
<reference evidence="5 6" key="1">
    <citation type="submission" date="2016-04" db="EMBL/GenBank/DDBJ databases">
        <title>Genome analyses suggest a sexual origin of heterokaryosis in a supposedly ancient asexual fungus.</title>
        <authorList>
            <person name="Ropars J."/>
            <person name="Sedzielewska K."/>
            <person name="Noel J."/>
            <person name="Charron P."/>
            <person name="Farinelli L."/>
            <person name="Marton T."/>
            <person name="Kruger M."/>
            <person name="Pelin A."/>
            <person name="Brachmann A."/>
            <person name="Corradi N."/>
        </authorList>
    </citation>
    <scope>NUCLEOTIDE SEQUENCE [LARGE SCALE GENOMIC DNA]</scope>
    <source>
        <strain evidence="5 6">C2</strain>
    </source>
</reference>
<dbReference type="InterPro" id="IPR017927">
    <property type="entry name" value="FAD-bd_FR_type"/>
</dbReference>
<dbReference type="InterPro" id="IPR001433">
    <property type="entry name" value="OxRdtase_FAD/NAD-bd"/>
</dbReference>
<dbReference type="InterPro" id="IPR039261">
    <property type="entry name" value="FNR_nucleotide-bd"/>
</dbReference>
<evidence type="ECO:0000313" key="5">
    <source>
        <dbReference type="EMBL" id="PKK59257.1"/>
    </source>
</evidence>
<dbReference type="VEuPathDB" id="FungiDB:RhiirFUN_014037"/>
<dbReference type="AlphaFoldDB" id="A0A2N1MC93"/>
<dbReference type="PRINTS" id="PR00410">
    <property type="entry name" value="PHEHYDRXLASE"/>
</dbReference>
<organism evidence="5 6">
    <name type="scientific">Rhizophagus irregularis</name>
    <dbReference type="NCBI Taxonomy" id="588596"/>
    <lineage>
        <taxon>Eukaryota</taxon>
        <taxon>Fungi</taxon>
        <taxon>Fungi incertae sedis</taxon>
        <taxon>Mucoromycota</taxon>
        <taxon>Glomeromycotina</taxon>
        <taxon>Glomeromycetes</taxon>
        <taxon>Glomerales</taxon>
        <taxon>Glomeraceae</taxon>
        <taxon>Rhizophagus</taxon>
    </lineage>
</organism>
<dbReference type="Gene3D" id="3.40.50.80">
    <property type="entry name" value="Nucleotide-binding domain of ferredoxin-NADP reductase (FNR) module"/>
    <property type="match status" value="1"/>
</dbReference>
<dbReference type="EMBL" id="LLXL01003134">
    <property type="protein sequence ID" value="PKK59257.1"/>
    <property type="molecule type" value="Genomic_DNA"/>
</dbReference>